<dbReference type="RefSeq" id="XP_065645806.1">
    <property type="nucleotide sequence ID" value="XM_065789734.1"/>
</dbReference>
<protein>
    <submittedName>
        <fullName evidence="2">Uncharacterized protein LOC136076260</fullName>
    </submittedName>
</protein>
<evidence type="ECO:0000313" key="2">
    <source>
        <dbReference type="RefSeq" id="XP_065645806.1"/>
    </source>
</evidence>
<accession>A0ABM4BA73</accession>
<dbReference type="GeneID" id="136076260"/>
<reference evidence="2" key="2">
    <citation type="submission" date="2025-08" db="UniProtKB">
        <authorList>
            <consortium name="RefSeq"/>
        </authorList>
    </citation>
    <scope>IDENTIFICATION</scope>
</reference>
<evidence type="ECO:0000313" key="1">
    <source>
        <dbReference type="Proteomes" id="UP001652625"/>
    </source>
</evidence>
<organism evidence="1 2">
    <name type="scientific">Hydra vulgaris</name>
    <name type="common">Hydra</name>
    <name type="synonym">Hydra attenuata</name>
    <dbReference type="NCBI Taxonomy" id="6087"/>
    <lineage>
        <taxon>Eukaryota</taxon>
        <taxon>Metazoa</taxon>
        <taxon>Cnidaria</taxon>
        <taxon>Hydrozoa</taxon>
        <taxon>Hydroidolina</taxon>
        <taxon>Anthoathecata</taxon>
        <taxon>Aplanulata</taxon>
        <taxon>Hydridae</taxon>
        <taxon>Hydra</taxon>
    </lineage>
</organism>
<keyword evidence="1" id="KW-1185">Reference proteome</keyword>
<reference evidence="1" key="1">
    <citation type="submission" date="2025-05" db="UniProtKB">
        <authorList>
            <consortium name="RefSeq"/>
        </authorList>
    </citation>
    <scope>NUCLEOTIDE SEQUENCE [LARGE SCALE GENOMIC DNA]</scope>
</reference>
<name>A0ABM4BA73_HYDVU</name>
<dbReference type="InterPro" id="IPR052560">
    <property type="entry name" value="RdDP_mobile_element"/>
</dbReference>
<dbReference type="PANTHER" id="PTHR36688:SF2">
    <property type="entry name" value="ENDONUCLEASE_EXONUCLEASE_PHOSPHATASE DOMAIN-CONTAINING PROTEIN"/>
    <property type="match status" value="1"/>
</dbReference>
<gene>
    <name evidence="2" type="primary">LOC136076260</name>
</gene>
<dbReference type="PANTHER" id="PTHR36688">
    <property type="entry name" value="ENDO/EXONUCLEASE/PHOSPHATASE DOMAIN-CONTAINING PROTEIN"/>
    <property type="match status" value="1"/>
</dbReference>
<dbReference type="Proteomes" id="UP001652625">
    <property type="component" value="Chromosome 02"/>
</dbReference>
<proteinExistence type="predicted"/>
<sequence length="229" mass="25939">MADEIDLSNINFNSLESKKSILLNKYSNPDINFYNNNEIIKNINPLYYNPNSKKLITLSKKHWNIINEVIGKKKLYRNLLPENLKINNNRIINKSLVAEALNQFFVNIGPTLSSNIETTQVSFDSCLTSTNTRSMSNYKLTENELLDAVSLLKPNKSLGFDDISSNVIINSIKHITIPLLHIFNLFLQQGVFPNNLKIAKVIPILKLGDPSDVANYRPISILSCFSKVL</sequence>